<feature type="transmembrane region" description="Helical" evidence="16">
    <location>
        <begin position="131"/>
        <end position="152"/>
    </location>
</feature>
<evidence type="ECO:0000256" key="2">
    <source>
        <dbReference type="ARBA" id="ARBA00004651"/>
    </source>
</evidence>
<dbReference type="GO" id="GO:0005774">
    <property type="term" value="C:vacuolar membrane"/>
    <property type="evidence" value="ECO:0007669"/>
    <property type="project" value="UniProtKB-SubCell"/>
</dbReference>
<evidence type="ECO:0000256" key="14">
    <source>
        <dbReference type="ARBA" id="ARBA00047523"/>
    </source>
</evidence>
<evidence type="ECO:0000259" key="17">
    <source>
        <dbReference type="PROSITE" id="PS50893"/>
    </source>
</evidence>
<dbReference type="FunFam" id="1.20.1560.10:FF:000001">
    <property type="entry name" value="ATP-binding cassette subfamily C member 1"/>
    <property type="match status" value="1"/>
</dbReference>
<dbReference type="FunFam" id="3.40.50.300:FF:000074">
    <property type="entry name" value="Multidrug resistance-associated protein 5 isoform 1"/>
    <property type="match status" value="1"/>
</dbReference>
<evidence type="ECO:0000256" key="1">
    <source>
        <dbReference type="ARBA" id="ARBA00004128"/>
    </source>
</evidence>
<dbReference type="PROSITE" id="PS50929">
    <property type="entry name" value="ABC_TM1F"/>
    <property type="match status" value="2"/>
</dbReference>
<dbReference type="InterPro" id="IPR011527">
    <property type="entry name" value="ABC1_TM_dom"/>
</dbReference>
<feature type="transmembrane region" description="Helical" evidence="16">
    <location>
        <begin position="679"/>
        <end position="699"/>
    </location>
</feature>
<dbReference type="PROSITE" id="PS50893">
    <property type="entry name" value="ABC_TRANSPORTER_2"/>
    <property type="match status" value="2"/>
</dbReference>
<evidence type="ECO:0000256" key="9">
    <source>
        <dbReference type="ARBA" id="ARBA00022741"/>
    </source>
</evidence>
<dbReference type="Pfam" id="PF00664">
    <property type="entry name" value="ABC_membrane"/>
    <property type="match status" value="2"/>
</dbReference>
<comment type="similarity">
    <text evidence="3">Belongs to the ABC transporter superfamily. ABCC family. Conjugate transporter (TC 3.A.1.208) subfamily.</text>
</comment>
<feature type="domain" description="ABC transmembrane type-1" evidence="18">
    <location>
        <begin position="541"/>
        <end position="822"/>
    </location>
</feature>
<keyword evidence="8" id="KW-0677">Repeat</keyword>
<organism evidence="19">
    <name type="scientific">Timema californicum</name>
    <name type="common">California timema</name>
    <name type="synonym">Walking stick</name>
    <dbReference type="NCBI Taxonomy" id="61474"/>
    <lineage>
        <taxon>Eukaryota</taxon>
        <taxon>Metazoa</taxon>
        <taxon>Ecdysozoa</taxon>
        <taxon>Arthropoda</taxon>
        <taxon>Hexapoda</taxon>
        <taxon>Insecta</taxon>
        <taxon>Pterygota</taxon>
        <taxon>Neoptera</taxon>
        <taxon>Polyneoptera</taxon>
        <taxon>Phasmatodea</taxon>
        <taxon>Timematodea</taxon>
        <taxon>Timematoidea</taxon>
        <taxon>Timematidae</taxon>
        <taxon>Timema</taxon>
    </lineage>
</organism>
<dbReference type="EC" id="7.6.2.3" evidence="13"/>
<feature type="transmembrane region" description="Helical" evidence="16">
    <location>
        <begin position="1477"/>
        <end position="1497"/>
    </location>
</feature>
<dbReference type="NCBIfam" id="TIGR00957">
    <property type="entry name" value="MRP_assoc_pro"/>
    <property type="match status" value="1"/>
</dbReference>
<dbReference type="Gene3D" id="1.20.1560.10">
    <property type="entry name" value="ABC transporter type 1, transmembrane domain"/>
    <property type="match status" value="2"/>
</dbReference>
<evidence type="ECO:0000256" key="11">
    <source>
        <dbReference type="ARBA" id="ARBA00022989"/>
    </source>
</evidence>
<keyword evidence="6" id="KW-0926">Vacuole</keyword>
<keyword evidence="10" id="KW-0067">ATP-binding</keyword>
<evidence type="ECO:0000256" key="8">
    <source>
        <dbReference type="ARBA" id="ARBA00022737"/>
    </source>
</evidence>
<proteinExistence type="inferred from homology"/>
<protein>
    <recommendedName>
        <fullName evidence="13">ABC-type glutathione-S-conjugate transporter</fullName>
        <ecNumber evidence="13">7.6.2.3</ecNumber>
    </recommendedName>
</protein>
<keyword evidence="12 16" id="KW-0472">Membrane</keyword>
<dbReference type="EMBL" id="OE181283">
    <property type="protein sequence ID" value="CAD7572885.1"/>
    <property type="molecule type" value="Genomic_DNA"/>
</dbReference>
<dbReference type="FunFam" id="1.20.1560.10:FF:000020">
    <property type="entry name" value="ABC metal ion transporter"/>
    <property type="match status" value="1"/>
</dbReference>
<feature type="transmembrane region" description="Helical" evidence="16">
    <location>
        <begin position="805"/>
        <end position="825"/>
    </location>
</feature>
<dbReference type="CDD" id="cd03244">
    <property type="entry name" value="ABCC_MRP_domain2"/>
    <property type="match status" value="1"/>
</dbReference>
<dbReference type="FunFam" id="3.40.50.300:FF:000293">
    <property type="entry name" value="ATP binding cassette subfamily C member 1"/>
    <property type="match status" value="1"/>
</dbReference>
<keyword evidence="11 16" id="KW-1133">Transmembrane helix</keyword>
<feature type="transmembrane region" description="Helical" evidence="16">
    <location>
        <begin position="93"/>
        <end position="111"/>
    </location>
</feature>
<evidence type="ECO:0000256" key="10">
    <source>
        <dbReference type="ARBA" id="ARBA00022840"/>
    </source>
</evidence>
<keyword evidence="5" id="KW-1003">Cell membrane</keyword>
<dbReference type="CDD" id="cd18603">
    <property type="entry name" value="ABC_6TM_MRP1_2_3_6_D2_like"/>
    <property type="match status" value="1"/>
</dbReference>
<evidence type="ECO:0000256" key="12">
    <source>
        <dbReference type="ARBA" id="ARBA00023136"/>
    </source>
</evidence>
<dbReference type="GO" id="GO:0005886">
    <property type="term" value="C:plasma membrane"/>
    <property type="evidence" value="ECO:0007669"/>
    <property type="project" value="UniProtKB-SubCell"/>
</dbReference>
<dbReference type="CDD" id="cd18595">
    <property type="entry name" value="ABC_6TM_MRP1_2_3_6_D1_like"/>
    <property type="match status" value="1"/>
</dbReference>
<dbReference type="InterPro" id="IPR017871">
    <property type="entry name" value="ABC_transporter-like_CS"/>
</dbReference>
<dbReference type="PROSITE" id="PS00211">
    <property type="entry name" value="ABC_TRANSPORTER_1"/>
    <property type="match status" value="2"/>
</dbReference>
<dbReference type="PANTHER" id="PTHR24223:SF443">
    <property type="entry name" value="MULTIDRUG-RESISTANCE LIKE PROTEIN 1, ISOFORM I"/>
    <property type="match status" value="1"/>
</dbReference>
<feature type="transmembrane region" description="Helical" evidence="16">
    <location>
        <begin position="1265"/>
        <end position="1291"/>
    </location>
</feature>
<dbReference type="Pfam" id="PF00005">
    <property type="entry name" value="ABC_tran"/>
    <property type="match status" value="2"/>
</dbReference>
<comment type="catalytic activity">
    <reaction evidence="14">
        <text>leukotriene C4(in) + ATP + H2O = leukotriene C4(out) + ADP + phosphate + H(+)</text>
        <dbReference type="Rhea" id="RHEA:38963"/>
        <dbReference type="ChEBI" id="CHEBI:15377"/>
        <dbReference type="ChEBI" id="CHEBI:15378"/>
        <dbReference type="ChEBI" id="CHEBI:30616"/>
        <dbReference type="ChEBI" id="CHEBI:43474"/>
        <dbReference type="ChEBI" id="CHEBI:57973"/>
        <dbReference type="ChEBI" id="CHEBI:456216"/>
    </reaction>
    <physiologicalReaction direction="left-to-right" evidence="14">
        <dbReference type="Rhea" id="RHEA:38964"/>
    </physiologicalReaction>
</comment>
<dbReference type="GO" id="GO:0016887">
    <property type="term" value="F:ATP hydrolysis activity"/>
    <property type="evidence" value="ECO:0007669"/>
    <property type="project" value="InterPro"/>
</dbReference>
<accession>A0A7R9J5A3</accession>
<feature type="domain" description="ABC transmembrane type-1" evidence="18">
    <location>
        <begin position="1209"/>
        <end position="1505"/>
    </location>
</feature>
<feature type="transmembrane region" description="Helical" evidence="16">
    <location>
        <begin position="756"/>
        <end position="785"/>
    </location>
</feature>
<feature type="transmembrane region" description="Helical" evidence="16">
    <location>
        <begin position="655"/>
        <end position="673"/>
    </location>
</feature>
<feature type="transmembrane region" description="Helical" evidence="16">
    <location>
        <begin position="580"/>
        <end position="600"/>
    </location>
</feature>
<feature type="transmembrane region" description="Helical" evidence="16">
    <location>
        <begin position="1347"/>
        <end position="1378"/>
    </location>
</feature>
<name>A0A7R9J5A3_TIMCA</name>
<evidence type="ECO:0000256" key="15">
    <source>
        <dbReference type="SAM" id="MobiDB-lite"/>
    </source>
</evidence>
<comment type="subcellular location">
    <subcellularLocation>
        <location evidence="2">Cell membrane</location>
        <topology evidence="2">Multi-pass membrane protein</topology>
    </subcellularLocation>
    <subcellularLocation>
        <location evidence="1">Vacuole membrane</location>
        <topology evidence="1">Multi-pass membrane protein</topology>
    </subcellularLocation>
</comment>
<feature type="transmembrane region" description="Helical" evidence="16">
    <location>
        <begin position="276"/>
        <end position="296"/>
    </location>
</feature>
<feature type="transmembrane region" description="Helical" evidence="16">
    <location>
        <begin position="1208"/>
        <end position="1227"/>
    </location>
</feature>
<dbReference type="InterPro" id="IPR027417">
    <property type="entry name" value="P-loop_NTPase"/>
</dbReference>
<feature type="transmembrane region" description="Helical" evidence="16">
    <location>
        <begin position="1448"/>
        <end position="1470"/>
    </location>
</feature>
<evidence type="ECO:0000256" key="4">
    <source>
        <dbReference type="ARBA" id="ARBA00022448"/>
    </source>
</evidence>
<dbReference type="InterPro" id="IPR003593">
    <property type="entry name" value="AAA+_ATPase"/>
</dbReference>
<dbReference type="GO" id="GO:0005524">
    <property type="term" value="F:ATP binding"/>
    <property type="evidence" value="ECO:0007669"/>
    <property type="project" value="UniProtKB-KW"/>
</dbReference>
<keyword evidence="7 16" id="KW-0812">Transmembrane</keyword>
<evidence type="ECO:0000256" key="6">
    <source>
        <dbReference type="ARBA" id="ARBA00022554"/>
    </source>
</evidence>
<feature type="region of interest" description="Disordered" evidence="15">
    <location>
        <begin position="1124"/>
        <end position="1148"/>
    </location>
</feature>
<dbReference type="CDD" id="cd03250">
    <property type="entry name" value="ABCC_MRP_domain1"/>
    <property type="match status" value="1"/>
</dbReference>
<dbReference type="InterPro" id="IPR050173">
    <property type="entry name" value="ABC_transporter_C-like"/>
</dbReference>
<dbReference type="SUPFAM" id="SSF52540">
    <property type="entry name" value="P-loop containing nucleoside triphosphate hydrolases"/>
    <property type="match status" value="2"/>
</dbReference>
<dbReference type="PANTHER" id="PTHR24223">
    <property type="entry name" value="ATP-BINDING CASSETTE SUB-FAMILY C"/>
    <property type="match status" value="1"/>
</dbReference>
<sequence>MQRTGRSRFKSQLGDLGVGFPEWFSTLPPRKYNLSGQSSWLQVQRSRVQSPAHAEFICEAVGLERGVKLNLVRTNEELLEYLNNSSGSRKLRLIVEGLIVLIASHALFANDANVTWNTDDPDLTPCFQRTLLIYLPCAFLWAFSPLEVFYILNNKNSDIPWNWLNCSKMVSLDTSVMSPLTWDGGVMLPATVVWQSRIGLYFHCWGCCGPNPGRALSSFLVALSVADLAYAVSRTTHSYAVYPVHYCTPIITAATMALVAVLQFYNKKRGLRTSGVLFMFWFFLALLGAVEFRYQIRVAQSDALLRAVEFRYQIRVAQSSALLRAVEFRYQIRAAQSDTPRDLYYFHIIYILFYVIVLAQFILTFFIEAPPSTVFYSDVKNWAPPLVPFFSATVTGIKLHHMEDKGVDWRLVVEGEARRDQDWKSLCQTTRGGRNNPCPEQAAPFPSRLFFSWFDGFIWTGYRRPLEKTDLWGLNPEDLTQEVVPKFCKHWDRTVRSKERKNQNATFHKRSGSVNITKAGDSKKLPSVLPAICRAFGPTFLFGSLLRLLGDVLTFASPQLLGFLIAFVSSDDPMWKGYLYAGLILLVNCVQAFINAHFFNRMMITGTRVRSAIISVIYRKALTMSYGARKESTVGEVVNLMAVDANRAMEVSMQLNMFWSAPLQISLALYYLWQILGPSVLAGLGLMILMVPLNSFIANKVKSLQIQQMKSKDKRIKLINEVLNGIRVLKLYAWEPSYEKELRDIRNKEVKILKKAAYLNAATSFAWTCAPFLVSLVTFATFVLIDENNVLDAEIAFVSLSLFNIIRMPLGMIPMLIMTIIQALVSLERINKFLAGENLNPENVSHESSDKCPLLIQGGTFSWGVGEQPVVNNVNLRVDKGALIAVVGTVGSGKSSLMSAILGEMDKVSGHVNTQGSIAFVPQQAWIQNASLKENIMFGKSSDELYYDKVIEACALKPDFKVLPGGDNTEIGEKGINLSGGQKQRVSLARAVYNDADIYLLDDPLSAVDSHVGKHIFEKVIGPTGLLNNKTRVLVTHGITFLPEVDLIVVLTDGEVSEKGTYKELMQRKGAFADFLDQHLQEVVSNDATSEADLEEIKQQLESSLGPEEFQRKFNRAISRVSDSRSENGSIGDTGSLPRRMSTLSTRSVGSLKRAASGSLRRLNTGSRGQLNNIREKDPDLPKFQDKKLIEAERAEVGNVKWVVYKHYMAAIGLLLTIGTLVINAILQGFQVGSNVWLTVWSENEYGTFNFTTNLTETNPVELYLGVYGMLGLGQVLCVCIGTLTVSVGTINAANTLHNTMLANILRLPQSLFDTTPTGRILTRFSSDVNVLDTHIPMILRMSIPNLYRVAATFIVISCTTPLFISVIVPVGILYYFIQRVYVSTSRQVKRLESIARAPVYSHFGESITGAAVIRAYGVQSRFIKISEEKVDFNQMCIFPNIISNCWLFVRLELIGSLITFFTSLFAVLGRETMNPGLVGLSVSYALQITMTLNMLVRVASDIETNIVAVERIKEYSEYEQVAIFVSCLKEEAPWENPANQPSKDWPTEGRVQFKDYKLRYREGLELVLKGLNFTISGGEKVGIVGRTGAGKSSLTLALFRIIEPAGGSIIIDGVDIIGLGLHVVRSRITIIPQDPVLFSGSLRQNLDPFNNLSDDAVWKAIDHAHLKSFVKSLPAGLNHQVSEGGDNLSVGQRQLICLARALLRKTKVLVLDEATAAVDLETDDLIQATIRKEFQDCTVLTIAHRLNTILDSNRVLVLDQGQVVEFDTPHSLLQKKDSVFYGMAKDAGLV</sequence>
<dbReference type="InterPro" id="IPR005292">
    <property type="entry name" value="MRP"/>
</dbReference>
<dbReference type="SMART" id="SM00382">
    <property type="entry name" value="AAA"/>
    <property type="match status" value="2"/>
</dbReference>
<dbReference type="InterPro" id="IPR036640">
    <property type="entry name" value="ABC1_TM_sf"/>
</dbReference>
<dbReference type="SUPFAM" id="SSF90123">
    <property type="entry name" value="ABC transporter transmembrane region"/>
    <property type="match status" value="2"/>
</dbReference>
<feature type="transmembrane region" description="Helical" evidence="16">
    <location>
        <begin position="239"/>
        <end position="264"/>
    </location>
</feature>
<dbReference type="InterPro" id="IPR003439">
    <property type="entry name" value="ABC_transporter-like_ATP-bd"/>
</dbReference>
<keyword evidence="9" id="KW-0547">Nucleotide-binding</keyword>
<reference evidence="19" key="1">
    <citation type="submission" date="2020-11" db="EMBL/GenBank/DDBJ databases">
        <authorList>
            <person name="Tran Van P."/>
        </authorList>
    </citation>
    <scope>NUCLEOTIDE SEQUENCE</scope>
</reference>
<feature type="domain" description="ABC transporter" evidence="17">
    <location>
        <begin position="1552"/>
        <end position="1786"/>
    </location>
</feature>
<evidence type="ECO:0000256" key="16">
    <source>
        <dbReference type="SAM" id="Phobius"/>
    </source>
</evidence>
<feature type="domain" description="ABC transporter" evidence="17">
    <location>
        <begin position="854"/>
        <end position="1078"/>
    </location>
</feature>
<evidence type="ECO:0000256" key="3">
    <source>
        <dbReference type="ARBA" id="ARBA00009726"/>
    </source>
</evidence>
<dbReference type="GO" id="GO:0000323">
    <property type="term" value="C:lytic vacuole"/>
    <property type="evidence" value="ECO:0007669"/>
    <property type="project" value="UniProtKB-ARBA"/>
</dbReference>
<feature type="transmembrane region" description="Helical" evidence="16">
    <location>
        <begin position="548"/>
        <end position="568"/>
    </location>
</feature>
<dbReference type="GO" id="GO:0015431">
    <property type="term" value="F:ABC-type glutathione S-conjugate transporter activity"/>
    <property type="evidence" value="ECO:0007669"/>
    <property type="project" value="UniProtKB-EC"/>
</dbReference>
<dbReference type="Gene3D" id="3.40.50.300">
    <property type="entry name" value="P-loop containing nucleotide triphosphate hydrolases"/>
    <property type="match status" value="2"/>
</dbReference>
<evidence type="ECO:0000256" key="13">
    <source>
        <dbReference type="ARBA" id="ARBA00024220"/>
    </source>
</evidence>
<evidence type="ECO:0000313" key="19">
    <source>
        <dbReference type="EMBL" id="CAD7572885.1"/>
    </source>
</evidence>
<evidence type="ECO:0000256" key="5">
    <source>
        <dbReference type="ARBA" id="ARBA00022475"/>
    </source>
</evidence>
<evidence type="ECO:0000256" key="7">
    <source>
        <dbReference type="ARBA" id="ARBA00022692"/>
    </source>
</evidence>
<gene>
    <name evidence="19" type="ORF">TCMB3V08_LOCUS5529</name>
</gene>
<keyword evidence="4" id="KW-0813">Transport</keyword>
<evidence type="ECO:0000259" key="18">
    <source>
        <dbReference type="PROSITE" id="PS50929"/>
    </source>
</evidence>
<feature type="transmembrane region" description="Helical" evidence="16">
    <location>
        <begin position="344"/>
        <end position="367"/>
    </location>
</feature>